<feature type="compositionally biased region" description="Basic and acidic residues" evidence="1">
    <location>
        <begin position="476"/>
        <end position="494"/>
    </location>
</feature>
<dbReference type="InterPro" id="IPR050639">
    <property type="entry name" value="SSR_resolvase"/>
</dbReference>
<dbReference type="PROSITE" id="PS51737">
    <property type="entry name" value="RECOMBINASE_DNA_BIND"/>
    <property type="match status" value="1"/>
</dbReference>
<dbReference type="AlphaFoldDB" id="A0A1X1XUZ2"/>
<dbReference type="Pfam" id="PF00239">
    <property type="entry name" value="Resolvase"/>
    <property type="match status" value="1"/>
</dbReference>
<dbReference type="STRING" id="169765.AWC15_06635"/>
<dbReference type="SMART" id="SM00857">
    <property type="entry name" value="Resolvase"/>
    <property type="match status" value="1"/>
</dbReference>
<dbReference type="OrthoDB" id="4500247at2"/>
<evidence type="ECO:0000313" key="2">
    <source>
        <dbReference type="EMBL" id="BBX97038.1"/>
    </source>
</evidence>
<dbReference type="Proteomes" id="UP000466396">
    <property type="component" value="Chromosome"/>
</dbReference>
<organism evidence="2 3">
    <name type="scientific">Mycobacterium lacus</name>
    <dbReference type="NCBI Taxonomy" id="169765"/>
    <lineage>
        <taxon>Bacteria</taxon>
        <taxon>Bacillati</taxon>
        <taxon>Actinomycetota</taxon>
        <taxon>Actinomycetes</taxon>
        <taxon>Mycobacteriales</taxon>
        <taxon>Mycobacteriaceae</taxon>
        <taxon>Mycobacterium</taxon>
    </lineage>
</organism>
<dbReference type="GO" id="GO:0003677">
    <property type="term" value="F:DNA binding"/>
    <property type="evidence" value="ECO:0007669"/>
    <property type="project" value="InterPro"/>
</dbReference>
<dbReference type="InterPro" id="IPR011109">
    <property type="entry name" value="DNA_bind_recombinase_dom"/>
</dbReference>
<reference evidence="2 3" key="1">
    <citation type="journal article" date="2019" name="Emerg. Microbes Infect.">
        <title>Comprehensive subspecies identification of 175 nontuberculous mycobacteria species based on 7547 genomic profiles.</title>
        <authorList>
            <person name="Matsumoto Y."/>
            <person name="Kinjo T."/>
            <person name="Motooka D."/>
            <person name="Nabeya D."/>
            <person name="Jung N."/>
            <person name="Uechi K."/>
            <person name="Horii T."/>
            <person name="Iida T."/>
            <person name="Fujita J."/>
            <person name="Nakamura S."/>
        </authorList>
    </citation>
    <scope>NUCLEOTIDE SEQUENCE [LARGE SCALE GENOMIC DNA]</scope>
    <source>
        <strain evidence="2 3">JCM 15657</strain>
    </source>
</reference>
<dbReference type="Pfam" id="PF07508">
    <property type="entry name" value="Recombinase"/>
    <property type="match status" value="1"/>
</dbReference>
<sequence>MKAALYLRQSLDRDGTELAVARQRKDCLALCAQRGWDPVEYVDNDKSATNGKPRPAYQRMLADIAEDRVGAIVAWHTDRLYRQPRDLEDLIDLADEHKLALATVSGDIDLSTDMGRLVARLVGATSKGETERKSARQRAAARQKAEHGRPQWRRAFGYLDGPNGPEPDPKAAPLVKQAYAALLAGASTKDLAAIFNDAGAYGLNGKPWSRSTVSLFLRKPRNAGLREYNGEVVGRGKWTPLVDESTWRAAQSVLNAPGRAPGRKTVRQHLLTGVLRCGCEGCGSTLSGRWAMQKTGGKPGRPRAGETRAPKQVSHSIVYVCKSCRGVSIREDHVKPLVYGMVAERLARPDAAGLLRAEVHDEANAEALRVEANALLARLDEIAVERAEGELTGKQAKIATDIINAKLDAIEAKQQDQERMRLFDGLPLGRPGMTKEMAEKARAQADAAVRALSPDRFRAVLNVLAEFTVMPVGKGHRPDDGERFDPKRVKEKWR</sequence>
<evidence type="ECO:0000256" key="1">
    <source>
        <dbReference type="SAM" id="MobiDB-lite"/>
    </source>
</evidence>
<dbReference type="PANTHER" id="PTHR30461:SF23">
    <property type="entry name" value="DNA RECOMBINASE-RELATED"/>
    <property type="match status" value="1"/>
</dbReference>
<dbReference type="PROSITE" id="PS51736">
    <property type="entry name" value="RECOMBINASES_3"/>
    <property type="match status" value="1"/>
</dbReference>
<dbReference type="InterPro" id="IPR006119">
    <property type="entry name" value="Resolv_N"/>
</dbReference>
<dbReference type="Gene3D" id="3.90.1750.20">
    <property type="entry name" value="Putative Large Serine Recombinase, Chain B, Domain 2"/>
    <property type="match status" value="1"/>
</dbReference>
<name>A0A1X1XUZ2_9MYCO</name>
<dbReference type="EMBL" id="AP022581">
    <property type="protein sequence ID" value="BBX97038.1"/>
    <property type="molecule type" value="Genomic_DNA"/>
</dbReference>
<accession>A0A1X1XUZ2</accession>
<proteinExistence type="predicted"/>
<dbReference type="PANTHER" id="PTHR30461">
    <property type="entry name" value="DNA-INVERTASE FROM LAMBDOID PROPHAGE"/>
    <property type="match status" value="1"/>
</dbReference>
<dbReference type="GO" id="GO:0000150">
    <property type="term" value="F:DNA strand exchange activity"/>
    <property type="evidence" value="ECO:0007669"/>
    <property type="project" value="InterPro"/>
</dbReference>
<dbReference type="SUPFAM" id="SSF53041">
    <property type="entry name" value="Resolvase-like"/>
    <property type="match status" value="1"/>
</dbReference>
<dbReference type="Gene3D" id="3.40.50.1390">
    <property type="entry name" value="Resolvase, N-terminal catalytic domain"/>
    <property type="match status" value="1"/>
</dbReference>
<keyword evidence="3" id="KW-1185">Reference proteome</keyword>
<gene>
    <name evidence="2" type="ORF">MLAC_23320</name>
</gene>
<dbReference type="KEGG" id="mlj:MLAC_23320"/>
<dbReference type="InterPro" id="IPR038109">
    <property type="entry name" value="DNA_bind_recomb_sf"/>
</dbReference>
<dbReference type="InterPro" id="IPR036162">
    <property type="entry name" value="Resolvase-like_N_sf"/>
</dbReference>
<dbReference type="RefSeq" id="WP_085162292.1">
    <property type="nucleotide sequence ID" value="NZ_AP022581.1"/>
</dbReference>
<evidence type="ECO:0000313" key="3">
    <source>
        <dbReference type="Proteomes" id="UP000466396"/>
    </source>
</evidence>
<dbReference type="CDD" id="cd00338">
    <property type="entry name" value="Ser_Recombinase"/>
    <property type="match status" value="1"/>
</dbReference>
<protein>
    <submittedName>
        <fullName evidence="2">Serine recombinase</fullName>
    </submittedName>
</protein>
<feature type="region of interest" description="Disordered" evidence="1">
    <location>
        <begin position="474"/>
        <end position="494"/>
    </location>
</feature>